<dbReference type="PANTHER" id="PTHR10426:SF93">
    <property type="entry name" value="PROTEIN STRICTOSIDINE SYNTHASE-LIKE 5-LIKE"/>
    <property type="match status" value="1"/>
</dbReference>
<protein>
    <submittedName>
        <fullName evidence="9">Protein STRICTOSIDINE SYNTHASE-LIKE 5-like</fullName>
    </submittedName>
</protein>
<reference evidence="10" key="1">
    <citation type="journal article" date="2019" name="Plant Biotechnol. J.">
        <title>Genome sequencing of the Australian wild diploid species Gossypium australe highlights disease resistance and delayed gland morphogenesis.</title>
        <authorList>
            <person name="Cai Y."/>
            <person name="Cai X."/>
            <person name="Wang Q."/>
            <person name="Wang P."/>
            <person name="Zhang Y."/>
            <person name="Cai C."/>
            <person name="Xu Y."/>
            <person name="Wang K."/>
            <person name="Zhou Z."/>
            <person name="Wang C."/>
            <person name="Geng S."/>
            <person name="Li B."/>
            <person name="Dong Q."/>
            <person name="Hou Y."/>
            <person name="Wang H."/>
            <person name="Ai P."/>
            <person name="Liu Z."/>
            <person name="Yi F."/>
            <person name="Sun M."/>
            <person name="An G."/>
            <person name="Cheng J."/>
            <person name="Zhang Y."/>
            <person name="Shi Q."/>
            <person name="Xie Y."/>
            <person name="Shi X."/>
            <person name="Chang Y."/>
            <person name="Huang F."/>
            <person name="Chen Y."/>
            <person name="Hong S."/>
            <person name="Mi L."/>
            <person name="Sun Q."/>
            <person name="Zhang L."/>
            <person name="Zhou B."/>
            <person name="Peng R."/>
            <person name="Zhang X."/>
            <person name="Liu F."/>
        </authorList>
    </citation>
    <scope>NUCLEOTIDE SEQUENCE [LARGE SCALE GENOMIC DNA]</scope>
    <source>
        <strain evidence="10">cv. PA1801</strain>
    </source>
</reference>
<feature type="domain" description="Strictosidine synthase conserved region" evidence="8">
    <location>
        <begin position="177"/>
        <end position="263"/>
    </location>
</feature>
<dbReference type="GO" id="GO:0009753">
    <property type="term" value="P:response to jasmonic acid"/>
    <property type="evidence" value="ECO:0007669"/>
    <property type="project" value="UniProtKB-ARBA"/>
</dbReference>
<evidence type="ECO:0000256" key="7">
    <source>
        <dbReference type="SAM" id="Phobius"/>
    </source>
</evidence>
<feature type="transmembrane region" description="Helical" evidence="7">
    <location>
        <begin position="24"/>
        <end position="43"/>
    </location>
</feature>
<dbReference type="Pfam" id="PF20067">
    <property type="entry name" value="SSL_N"/>
    <property type="match status" value="2"/>
</dbReference>
<evidence type="ECO:0000256" key="3">
    <source>
        <dbReference type="ARBA" id="ARBA00022553"/>
    </source>
</evidence>
<dbReference type="EMBL" id="SMMG02000011">
    <property type="protein sequence ID" value="KAA3457591.1"/>
    <property type="molecule type" value="Genomic_DNA"/>
</dbReference>
<evidence type="ECO:0000313" key="10">
    <source>
        <dbReference type="Proteomes" id="UP000325315"/>
    </source>
</evidence>
<evidence type="ECO:0000256" key="4">
    <source>
        <dbReference type="ARBA" id="ARBA00022554"/>
    </source>
</evidence>
<keyword evidence="10" id="KW-1185">Reference proteome</keyword>
<keyword evidence="7" id="KW-0812">Transmembrane</keyword>
<keyword evidence="7" id="KW-1133">Transmembrane helix</keyword>
<dbReference type="AlphaFoldDB" id="A0A5B6UI51"/>
<comment type="caution">
    <text evidence="9">The sequence shown here is derived from an EMBL/GenBank/DDBJ whole genome shotgun (WGS) entry which is preliminary data.</text>
</comment>
<gene>
    <name evidence="9" type="ORF">EPI10_004253</name>
</gene>
<dbReference type="GO" id="GO:0012505">
    <property type="term" value="C:endomembrane system"/>
    <property type="evidence" value="ECO:0007669"/>
    <property type="project" value="TreeGrafter"/>
</dbReference>
<dbReference type="Gene3D" id="2.120.10.30">
    <property type="entry name" value="TolB, C-terminal domain"/>
    <property type="match status" value="2"/>
</dbReference>
<keyword evidence="7" id="KW-0472">Membrane</keyword>
<keyword evidence="4" id="KW-0926">Vacuole</keyword>
<comment type="similarity">
    <text evidence="2">Belongs to the strictosidine synthase family.</text>
</comment>
<dbReference type="OrthoDB" id="5307922at2759"/>
<dbReference type="PANTHER" id="PTHR10426">
    <property type="entry name" value="STRICTOSIDINE SYNTHASE-RELATED"/>
    <property type="match status" value="1"/>
</dbReference>
<dbReference type="InterPro" id="IPR018119">
    <property type="entry name" value="Strictosidine_synth_cons-reg"/>
</dbReference>
<evidence type="ECO:0000256" key="5">
    <source>
        <dbReference type="ARBA" id="ARBA00022729"/>
    </source>
</evidence>
<keyword evidence="3" id="KW-0597">Phosphoprotein</keyword>
<evidence type="ECO:0000259" key="8">
    <source>
        <dbReference type="Pfam" id="PF03088"/>
    </source>
</evidence>
<dbReference type="Pfam" id="PF03088">
    <property type="entry name" value="Str_synth"/>
    <property type="match status" value="2"/>
</dbReference>
<name>A0A5B6UI51_9ROSI</name>
<dbReference type="InterPro" id="IPR011042">
    <property type="entry name" value="6-blade_b-propeller_TolB-like"/>
</dbReference>
<evidence type="ECO:0000256" key="1">
    <source>
        <dbReference type="ARBA" id="ARBA00004116"/>
    </source>
</evidence>
<evidence type="ECO:0000256" key="2">
    <source>
        <dbReference type="ARBA" id="ARBA00009191"/>
    </source>
</evidence>
<dbReference type="SUPFAM" id="SSF63829">
    <property type="entry name" value="Calcium-dependent phosphotriesterase"/>
    <property type="match status" value="2"/>
</dbReference>
<organism evidence="9 10">
    <name type="scientific">Gossypium australe</name>
    <dbReference type="NCBI Taxonomy" id="47621"/>
    <lineage>
        <taxon>Eukaryota</taxon>
        <taxon>Viridiplantae</taxon>
        <taxon>Streptophyta</taxon>
        <taxon>Embryophyta</taxon>
        <taxon>Tracheophyta</taxon>
        <taxon>Spermatophyta</taxon>
        <taxon>Magnoliopsida</taxon>
        <taxon>eudicotyledons</taxon>
        <taxon>Gunneridae</taxon>
        <taxon>Pentapetalae</taxon>
        <taxon>rosids</taxon>
        <taxon>malvids</taxon>
        <taxon>Malvales</taxon>
        <taxon>Malvaceae</taxon>
        <taxon>Malvoideae</taxon>
        <taxon>Gossypium</taxon>
    </lineage>
</organism>
<evidence type="ECO:0000313" key="9">
    <source>
        <dbReference type="EMBL" id="KAA3457591.1"/>
    </source>
</evidence>
<accession>A0A5B6UI51</accession>
<proteinExistence type="inferred from homology"/>
<sequence length="800" mass="89710">MPESKNSPSSPKSPLNSRTRPWPLLPLLLPAILLPVVAAIVVYQLDSFDAARMPLHELSVPFEPPLLHNDRMLQGAEFLGAGKLPGPEDFAYDSRSQVIYTGTVDGWIKRVWVNDSNSDTVVEDWVNTGGRPLGLALGLNQEVIVADAYKGLLNISRDGAIEVLADEAEAMKFKLTDGVDVAKDGTVYFTDASYKYNLHEFFQDIMEGRPRGRLISFDPIPKRPNVLLTDLYFANGIAVSPHQDCVIFCETSMRRCRKYYIEGHKKGHVEKFIDNLPGMPDNIKYDGDGHYWIALPTGNTMFWDIAMRYPMVRKAAAMVDRWIGWIGRIKSEKNGGMLVVDINGKPVAHYRDVELTMVTSGFKLKNHLYIGSFILPYIIRIDLDQHPARHKTRICQQLGDGFAMADSRSQTVSQSQASSAGDQPRKRLWRPFITVLFTMFPVVAAILLYQLDSFDPAPLPIHELGQAPVVVSLRNDRMLQGAELLGAGELQGPEDIAYDSTANVIYTGCHDGWIKRVRLSDSVVENFANTHGRPLGLALGHNKEIIVADAYRGLLNISKDGEVELLTDEADGHKFKLTDGVDIADNGMIYFTDASYKYNLNEDIWDILEGKPHGRFMSFDPVTRKTNVLVSHLYFANGVAVSPNQDHAIFCETVMRRCRKYYIKGSKQGDLEKFIDDLPGFPDNIKYDGDGHYWIALPSANSVPLDIAFRYPFIRKVMAIVMKYIGLLPTEKDAGVLVVDLEGKPVAHYHDHRLSMITSGMKIGNRLYCGSVRHPHILKLDLAKENLWLSSAITMQWAIE</sequence>
<comment type="subcellular location">
    <subcellularLocation>
        <location evidence="1">Vacuole</location>
    </subcellularLocation>
</comment>
<dbReference type="GO" id="GO:0005773">
    <property type="term" value="C:vacuole"/>
    <property type="evidence" value="ECO:0007669"/>
    <property type="project" value="UniProtKB-SubCell"/>
</dbReference>
<keyword evidence="5" id="KW-0732">Signal</keyword>
<dbReference type="GO" id="GO:0016787">
    <property type="term" value="F:hydrolase activity"/>
    <property type="evidence" value="ECO:0007669"/>
    <property type="project" value="TreeGrafter"/>
</dbReference>
<feature type="domain" description="Strictosidine synthase conserved region" evidence="8">
    <location>
        <begin position="579"/>
        <end position="665"/>
    </location>
</feature>
<evidence type="ECO:0000256" key="6">
    <source>
        <dbReference type="ARBA" id="ARBA00023180"/>
    </source>
</evidence>
<keyword evidence="6" id="KW-0325">Glycoprotein</keyword>
<dbReference type="FunFam" id="2.120.10.30:FF:000073">
    <property type="entry name" value="Protein STRICTOSIDINE SYNTHASE-LIKE 6"/>
    <property type="match status" value="2"/>
</dbReference>
<dbReference type="Proteomes" id="UP000325315">
    <property type="component" value="Unassembled WGS sequence"/>
</dbReference>